<dbReference type="PROSITE" id="PS50931">
    <property type="entry name" value="HTH_LYSR"/>
    <property type="match status" value="1"/>
</dbReference>
<dbReference type="Gene3D" id="3.40.190.290">
    <property type="match status" value="1"/>
</dbReference>
<dbReference type="InterPro" id="IPR005119">
    <property type="entry name" value="LysR_subst-bd"/>
</dbReference>
<sequence length="295" mass="32654">MRLKTTLDQWLTLFEIDNAGSIQAAANALNKSHTTLIYSIKKLEDQLGLSLLKVEGRRAVLTNDGKSLLRRAQSMIEQARALEEISTQLSQGVEAEITIAVDHLCDRSWLYSAMTTFMKENTSTSVQVVETSLSKTSNMVTSESADISIITLPITNHPCEAFGITRMLPVVSIHHPLANLSAPSLADLTTNCQIVIRDLGASNKQDVGWLKSNQRITVDNFDHAWQATKQGLGYCRLPQHVIEQHNDKEMVVLHIENASSYQVPLHLTLPKGAKTGPAARALYDLLINSMKNRVE</sequence>
<dbReference type="InterPro" id="IPR036390">
    <property type="entry name" value="WH_DNA-bd_sf"/>
</dbReference>
<comment type="similarity">
    <text evidence="1">Belongs to the LysR transcriptional regulatory family.</text>
</comment>
<dbReference type="GO" id="GO:0003700">
    <property type="term" value="F:DNA-binding transcription factor activity"/>
    <property type="evidence" value="ECO:0007669"/>
    <property type="project" value="InterPro"/>
</dbReference>
<organism evidence="5 6">
    <name type="scientific">Aliivibrio fischeri</name>
    <name type="common">Vibrio fischeri</name>
    <dbReference type="NCBI Taxonomy" id="668"/>
    <lineage>
        <taxon>Bacteria</taxon>
        <taxon>Pseudomonadati</taxon>
        <taxon>Pseudomonadota</taxon>
        <taxon>Gammaproteobacteria</taxon>
        <taxon>Vibrionales</taxon>
        <taxon>Vibrionaceae</taxon>
        <taxon>Aliivibrio</taxon>
    </lineage>
</organism>
<dbReference type="GO" id="GO:0000976">
    <property type="term" value="F:transcription cis-regulatory region binding"/>
    <property type="evidence" value="ECO:0007669"/>
    <property type="project" value="TreeGrafter"/>
</dbReference>
<dbReference type="SUPFAM" id="SSF53850">
    <property type="entry name" value="Periplasmic binding protein-like II"/>
    <property type="match status" value="1"/>
</dbReference>
<dbReference type="SUPFAM" id="SSF46785">
    <property type="entry name" value="Winged helix' DNA-binding domain"/>
    <property type="match status" value="1"/>
</dbReference>
<evidence type="ECO:0000313" key="5">
    <source>
        <dbReference type="EMBL" id="MUK48850.1"/>
    </source>
</evidence>
<keyword evidence="2" id="KW-0805">Transcription regulation</keyword>
<dbReference type="PANTHER" id="PTHR30126:SF88">
    <property type="entry name" value="TRANSCRIPTIONAL REGULATOR-RELATED"/>
    <property type="match status" value="1"/>
</dbReference>
<evidence type="ECO:0000256" key="2">
    <source>
        <dbReference type="ARBA" id="ARBA00023015"/>
    </source>
</evidence>
<evidence type="ECO:0000313" key="6">
    <source>
        <dbReference type="Proteomes" id="UP000448038"/>
    </source>
</evidence>
<gene>
    <name evidence="5" type="ORF">GNP88_06620</name>
</gene>
<dbReference type="PANTHER" id="PTHR30126">
    <property type="entry name" value="HTH-TYPE TRANSCRIPTIONAL REGULATOR"/>
    <property type="match status" value="1"/>
</dbReference>
<dbReference type="Pfam" id="PF00126">
    <property type="entry name" value="HTH_1"/>
    <property type="match status" value="1"/>
</dbReference>
<dbReference type="InterPro" id="IPR000847">
    <property type="entry name" value="LysR_HTH_N"/>
</dbReference>
<dbReference type="CDD" id="cd05466">
    <property type="entry name" value="PBP2_LTTR_substrate"/>
    <property type="match status" value="1"/>
</dbReference>
<keyword evidence="3" id="KW-0238">DNA-binding</keyword>
<dbReference type="RefSeq" id="WP_155655545.1">
    <property type="nucleotide sequence ID" value="NZ_WOBJ01000020.1"/>
</dbReference>
<dbReference type="AlphaFoldDB" id="A0A844P0I1"/>
<dbReference type="InterPro" id="IPR036388">
    <property type="entry name" value="WH-like_DNA-bd_sf"/>
</dbReference>
<proteinExistence type="inferred from homology"/>
<name>A0A844P0I1_ALIFS</name>
<reference evidence="5 6" key="1">
    <citation type="submission" date="2019-11" db="EMBL/GenBank/DDBJ databases">
        <title>Using colonization assays and comparative genomics to discover symbiosis behaviors and factors in Vibrio fischeri.</title>
        <authorList>
            <person name="Bongrand C."/>
            <person name="Moriano-Gutierrez S."/>
            <person name="Arevalo P."/>
            <person name="Mcfall-Ngai M."/>
            <person name="Visick K."/>
            <person name="Polz M.F."/>
            <person name="Ruby E.G."/>
        </authorList>
    </citation>
    <scope>NUCLEOTIDE SEQUENCE [LARGE SCALE GENOMIC DNA]</scope>
    <source>
        <strain evidence="6">emors.4.1</strain>
    </source>
</reference>
<protein>
    <submittedName>
        <fullName evidence="5">LysR family transcriptional regulator</fullName>
    </submittedName>
</protein>
<comment type="caution">
    <text evidence="5">The sequence shown here is derived from an EMBL/GenBank/DDBJ whole genome shotgun (WGS) entry which is preliminary data.</text>
</comment>
<evidence type="ECO:0000256" key="3">
    <source>
        <dbReference type="ARBA" id="ARBA00023125"/>
    </source>
</evidence>
<dbReference type="Gene3D" id="1.10.10.10">
    <property type="entry name" value="Winged helix-like DNA-binding domain superfamily/Winged helix DNA-binding domain"/>
    <property type="match status" value="1"/>
</dbReference>
<dbReference type="EMBL" id="WOBN01000010">
    <property type="protein sequence ID" value="MUK48850.1"/>
    <property type="molecule type" value="Genomic_DNA"/>
</dbReference>
<dbReference type="Pfam" id="PF03466">
    <property type="entry name" value="LysR_substrate"/>
    <property type="match status" value="1"/>
</dbReference>
<evidence type="ECO:0000256" key="4">
    <source>
        <dbReference type="ARBA" id="ARBA00023163"/>
    </source>
</evidence>
<keyword evidence="4" id="KW-0804">Transcription</keyword>
<evidence type="ECO:0000256" key="1">
    <source>
        <dbReference type="ARBA" id="ARBA00009437"/>
    </source>
</evidence>
<accession>A0A844P0I1</accession>
<dbReference type="Proteomes" id="UP000448038">
    <property type="component" value="Unassembled WGS sequence"/>
</dbReference>